<keyword evidence="1" id="KW-0812">Transmembrane</keyword>
<feature type="transmembrane region" description="Helical" evidence="1">
    <location>
        <begin position="315"/>
        <end position="337"/>
    </location>
</feature>
<keyword evidence="1" id="KW-1133">Transmembrane helix</keyword>
<dbReference type="AlphaFoldDB" id="A0A0G1Q216"/>
<protein>
    <recommendedName>
        <fullName evidence="2">Phosphodiester glycosidase domain-containing protein</fullName>
    </recommendedName>
</protein>
<evidence type="ECO:0000313" key="4">
    <source>
        <dbReference type="Proteomes" id="UP000034264"/>
    </source>
</evidence>
<comment type="caution">
    <text evidence="3">The sequence shown here is derived from an EMBL/GenBank/DDBJ whole genome shotgun (WGS) entry which is preliminary data.</text>
</comment>
<dbReference type="EMBL" id="LCKS01000009">
    <property type="protein sequence ID" value="KKU02695.1"/>
    <property type="molecule type" value="Genomic_DNA"/>
</dbReference>
<feature type="transmembrane region" description="Helical" evidence="1">
    <location>
        <begin position="274"/>
        <end position="294"/>
    </location>
</feature>
<sequence>MWIWELPSIKKANQPSPRPTRRPCSASERIRNALRQHQINQKVLKLIDLSGLSPEERRIATQIITQQLLPSLQYAASFAKDESEKRGLLPQIQQVFVHLGLAAHQKDSTLTYRTAYLWIAAQSFYQFTSAGQPQYGPPPQVAGFYRQLFSFASGKIQDRVTRVAMQKFLSSSMGKGITSALGLGTKAAATAAAKAGLTKAISSIAIKTLAAIGIADPEPITKAIIFVATLLLDKLRDLASWLKRQVKEYILPLLAGLLTIGLAALGGITSLFGLAAAGIVGGIAGSALSVGGLSRLGAGASRFFNSFAGLAVTQIATPVIVISLSIPVAVAFILFIINTSALVVPPGGPTSGISPGPVASGSCPLAGTVQIYQSSYNESSQAGHGSNAYWGTTPPVCTYPIPIDAMVSGCWGPVNSTTNVCRNASSLCPYYGFAADLKPPDTSLPNVVLPTLCGPGINSCPPLTWTVEQGWFNCGGGAVPNPQSCSGSKWGYGVVFNSSGNGANWKIYLNHFQPVGPLLDQSGVIKTGGSFSSGDVMGTISSTLAPPHLHVELDINGVPVRPDFLCQAGAGGPVNGWLVTAPLSDASTFIASTPLEYKNKTCDWSGAKSGVTYAINANYFNTNTDPEGPAGHGGSFTNYPPTRNVEPYSLIVDSSNNASIVASSSLPSNLSGYKLAISGIPFYPSINTRAPRAAVGIGGGNLYMLILQAATGPETEIAIRAAGATEAILLDGGQSATLCQGGNIIFGNTRVVANSFAVKSGTMSVFSYP</sequence>
<organism evidence="3 4">
    <name type="scientific">Candidatus Amesbacteria bacterium GW2011_GWC2_45_19</name>
    <dbReference type="NCBI Taxonomy" id="1618366"/>
    <lineage>
        <taxon>Bacteria</taxon>
        <taxon>Candidatus Amesiibacteriota</taxon>
    </lineage>
</organism>
<keyword evidence="1" id="KW-0472">Membrane</keyword>
<dbReference type="Proteomes" id="UP000034264">
    <property type="component" value="Unassembled WGS sequence"/>
</dbReference>
<dbReference type="InterPro" id="IPR018711">
    <property type="entry name" value="NAGPA"/>
</dbReference>
<dbReference type="Pfam" id="PF09992">
    <property type="entry name" value="NAGPA"/>
    <property type="match status" value="1"/>
</dbReference>
<accession>A0A0G1Q216</accession>
<name>A0A0G1Q216_9BACT</name>
<feature type="domain" description="Phosphodiester glycosidase" evidence="2">
    <location>
        <begin position="610"/>
        <end position="758"/>
    </location>
</feature>
<evidence type="ECO:0000259" key="2">
    <source>
        <dbReference type="Pfam" id="PF09992"/>
    </source>
</evidence>
<evidence type="ECO:0000313" key="3">
    <source>
        <dbReference type="EMBL" id="KKU02695.1"/>
    </source>
</evidence>
<feature type="transmembrane region" description="Helical" evidence="1">
    <location>
        <begin position="249"/>
        <end position="268"/>
    </location>
</feature>
<gene>
    <name evidence="3" type="ORF">UX05_C0009G0031</name>
</gene>
<proteinExistence type="predicted"/>
<evidence type="ECO:0000256" key="1">
    <source>
        <dbReference type="SAM" id="Phobius"/>
    </source>
</evidence>
<reference evidence="3 4" key="1">
    <citation type="journal article" date="2015" name="Nature">
        <title>rRNA introns, odd ribosomes, and small enigmatic genomes across a large radiation of phyla.</title>
        <authorList>
            <person name="Brown C.T."/>
            <person name="Hug L.A."/>
            <person name="Thomas B.C."/>
            <person name="Sharon I."/>
            <person name="Castelle C.J."/>
            <person name="Singh A."/>
            <person name="Wilkins M.J."/>
            <person name="Williams K.H."/>
            <person name="Banfield J.F."/>
        </authorList>
    </citation>
    <scope>NUCLEOTIDE SEQUENCE [LARGE SCALE GENOMIC DNA]</scope>
</reference>